<dbReference type="SUPFAM" id="SSF52833">
    <property type="entry name" value="Thioredoxin-like"/>
    <property type="match status" value="1"/>
</dbReference>
<evidence type="ECO:0008006" key="4">
    <source>
        <dbReference type="Google" id="ProtNLM"/>
    </source>
</evidence>
<protein>
    <recommendedName>
        <fullName evidence="4">Sucraseferredoxin-like family protein</fullName>
    </recommendedName>
</protein>
<sequence>MKSENIKILTIAASLGLSVAVTAFLFRYYSGQNNLSSFDTKESTTTTTSTTNAPTTTTSTTSSAPSTTTVAEKKPIIIDIEEMNAKCGFCRPEMTDVNRKSPNNSIHTYSRHFFMCTGIPSEEWPSKLYTATPYLEQFAAVFKNNGENPKSPFVINGTDIAPTQKDTLDIIIFPEMVKLVNITPEQMEQVLKYFLDHDTIDSDFPSSVQLESIKGKYIFVCTHKQKDERCGYCGPILVDQLKEEIKNKGLENDIQVFGTSHVGGHKYAGNLLIFPPGNWYGYVTPQDVSAMVDSAISGEVVQRLSRGTMGLNYDKN</sequence>
<name>F0ZNA5_DICPU</name>
<dbReference type="Gene3D" id="3.40.30.10">
    <property type="entry name" value="Glutaredoxin"/>
    <property type="match status" value="1"/>
</dbReference>
<evidence type="ECO:0000256" key="1">
    <source>
        <dbReference type="SAM" id="MobiDB-lite"/>
    </source>
</evidence>
<dbReference type="OrthoDB" id="10253744at2759"/>
<dbReference type="PANTHER" id="PTHR31902:SF14">
    <property type="entry name" value="ACTIN PATCHES DISTAL PROTEIN 1"/>
    <property type="match status" value="1"/>
</dbReference>
<proteinExistence type="predicted"/>
<dbReference type="RefSeq" id="XP_003288895.1">
    <property type="nucleotide sequence ID" value="XM_003288847.1"/>
</dbReference>
<evidence type="ECO:0000313" key="3">
    <source>
        <dbReference type="Proteomes" id="UP000001064"/>
    </source>
</evidence>
<feature type="compositionally biased region" description="Low complexity" evidence="1">
    <location>
        <begin position="43"/>
        <end position="69"/>
    </location>
</feature>
<accession>F0ZNA5</accession>
<dbReference type="STRING" id="5786.F0ZNA5"/>
<dbReference type="VEuPathDB" id="AmoebaDB:DICPUDRAFT_55714"/>
<dbReference type="InterPro" id="IPR009737">
    <property type="entry name" value="Aim32/Apd1-like"/>
</dbReference>
<organism evidence="2 3">
    <name type="scientific">Dictyostelium purpureum</name>
    <name type="common">Slime mold</name>
    <dbReference type="NCBI Taxonomy" id="5786"/>
    <lineage>
        <taxon>Eukaryota</taxon>
        <taxon>Amoebozoa</taxon>
        <taxon>Evosea</taxon>
        <taxon>Eumycetozoa</taxon>
        <taxon>Dictyostelia</taxon>
        <taxon>Dictyosteliales</taxon>
        <taxon>Dictyosteliaceae</taxon>
        <taxon>Dictyostelium</taxon>
    </lineage>
</organism>
<dbReference type="Pfam" id="PF06999">
    <property type="entry name" value="Suc_Fer-like"/>
    <property type="match status" value="1"/>
</dbReference>
<reference evidence="3" key="1">
    <citation type="journal article" date="2011" name="Genome Biol.">
        <title>Comparative genomics of the social amoebae Dictyostelium discoideum and Dictyostelium purpureum.</title>
        <authorList>
            <consortium name="US DOE Joint Genome Institute (JGI-PGF)"/>
            <person name="Sucgang R."/>
            <person name="Kuo A."/>
            <person name="Tian X."/>
            <person name="Salerno W."/>
            <person name="Parikh A."/>
            <person name="Feasley C.L."/>
            <person name="Dalin E."/>
            <person name="Tu H."/>
            <person name="Huang E."/>
            <person name="Barry K."/>
            <person name="Lindquist E."/>
            <person name="Shapiro H."/>
            <person name="Bruce D."/>
            <person name="Schmutz J."/>
            <person name="Salamov A."/>
            <person name="Fey P."/>
            <person name="Gaudet P."/>
            <person name="Anjard C."/>
            <person name="Babu M.M."/>
            <person name="Basu S."/>
            <person name="Bushmanova Y."/>
            <person name="van der Wel H."/>
            <person name="Katoh-Kurasawa M."/>
            <person name="Dinh C."/>
            <person name="Coutinho P.M."/>
            <person name="Saito T."/>
            <person name="Elias M."/>
            <person name="Schaap P."/>
            <person name="Kay R.R."/>
            <person name="Henrissat B."/>
            <person name="Eichinger L."/>
            <person name="Rivero F."/>
            <person name="Putnam N.H."/>
            <person name="West C.M."/>
            <person name="Loomis W.F."/>
            <person name="Chisholm R.L."/>
            <person name="Shaulsky G."/>
            <person name="Strassmann J.E."/>
            <person name="Queller D.C."/>
            <person name="Kuspa A."/>
            <person name="Grigoriev I.V."/>
        </authorList>
    </citation>
    <scope>NUCLEOTIDE SEQUENCE [LARGE SCALE GENOMIC DNA]</scope>
    <source>
        <strain evidence="3">QSDP1</strain>
    </source>
</reference>
<dbReference type="AlphaFoldDB" id="F0ZNA5"/>
<feature type="region of interest" description="Disordered" evidence="1">
    <location>
        <begin position="39"/>
        <end position="69"/>
    </location>
</feature>
<gene>
    <name evidence="2" type="ORF">DICPUDRAFT_55714</name>
</gene>
<dbReference type="CDD" id="cd03062">
    <property type="entry name" value="TRX_Fd_Sucrase"/>
    <property type="match status" value="1"/>
</dbReference>
<dbReference type="GeneID" id="10499577"/>
<evidence type="ECO:0000313" key="2">
    <source>
        <dbReference type="EMBL" id="EGC34571.1"/>
    </source>
</evidence>
<dbReference type="EMBL" id="GL871092">
    <property type="protein sequence ID" value="EGC34571.1"/>
    <property type="molecule type" value="Genomic_DNA"/>
</dbReference>
<dbReference type="InterPro" id="IPR036249">
    <property type="entry name" value="Thioredoxin-like_sf"/>
</dbReference>
<dbReference type="KEGG" id="dpp:DICPUDRAFT_55714"/>
<keyword evidence="3" id="KW-1185">Reference proteome</keyword>
<dbReference type="PANTHER" id="PTHR31902">
    <property type="entry name" value="ACTIN PATCHES DISTAL PROTEIN 1"/>
    <property type="match status" value="1"/>
</dbReference>
<dbReference type="eggNOG" id="ENOG502RJU3">
    <property type="taxonomic scope" value="Eukaryota"/>
</dbReference>
<dbReference type="Proteomes" id="UP000001064">
    <property type="component" value="Unassembled WGS sequence"/>
</dbReference>
<dbReference type="OMA" id="GYCGPIL"/>
<dbReference type="InParanoid" id="F0ZNA5"/>